<dbReference type="VEuPathDB" id="FungiDB:H310_08254"/>
<accession>A0A418AN18</accession>
<gene>
    <name evidence="2" type="ORF">DYB32_007760</name>
</gene>
<dbReference type="InterPro" id="IPR002110">
    <property type="entry name" value="Ankyrin_rpt"/>
</dbReference>
<name>A0A418AN18_9STRA</name>
<proteinExistence type="predicted"/>
<organism evidence="2 3">
    <name type="scientific">Aphanomyces invadans</name>
    <dbReference type="NCBI Taxonomy" id="157072"/>
    <lineage>
        <taxon>Eukaryota</taxon>
        <taxon>Sar</taxon>
        <taxon>Stramenopiles</taxon>
        <taxon>Oomycota</taxon>
        <taxon>Saprolegniomycetes</taxon>
        <taxon>Saprolegniales</taxon>
        <taxon>Verrucalvaceae</taxon>
        <taxon>Aphanomyces</taxon>
    </lineage>
</organism>
<dbReference type="Pfam" id="PF12796">
    <property type="entry name" value="Ank_2"/>
    <property type="match status" value="2"/>
</dbReference>
<comment type="caution">
    <text evidence="2">The sequence shown here is derived from an EMBL/GenBank/DDBJ whole genome shotgun (WGS) entry which is preliminary data.</text>
</comment>
<dbReference type="InterPro" id="IPR036770">
    <property type="entry name" value="Ankyrin_rpt-contain_sf"/>
</dbReference>
<dbReference type="Proteomes" id="UP000285060">
    <property type="component" value="Unassembled WGS sequence"/>
</dbReference>
<dbReference type="VEuPathDB" id="FungiDB:H310_08253"/>
<dbReference type="PANTHER" id="PTHR46586:SF3">
    <property type="entry name" value="ANKYRIN REPEAT-CONTAINING PROTEIN"/>
    <property type="match status" value="1"/>
</dbReference>
<dbReference type="PANTHER" id="PTHR46586">
    <property type="entry name" value="ANKYRIN REPEAT-CONTAINING PROTEIN"/>
    <property type="match status" value="1"/>
</dbReference>
<evidence type="ECO:0000256" key="1">
    <source>
        <dbReference type="SAM" id="Coils"/>
    </source>
</evidence>
<keyword evidence="1" id="KW-0175">Coiled coil</keyword>
<dbReference type="Gene3D" id="1.25.40.20">
    <property type="entry name" value="Ankyrin repeat-containing domain"/>
    <property type="match status" value="2"/>
</dbReference>
<feature type="coiled-coil region" evidence="1">
    <location>
        <begin position="25"/>
        <end position="52"/>
    </location>
</feature>
<protein>
    <submittedName>
        <fullName evidence="2">Uncharacterized protein</fullName>
    </submittedName>
</protein>
<evidence type="ECO:0000313" key="3">
    <source>
        <dbReference type="Proteomes" id="UP000285060"/>
    </source>
</evidence>
<dbReference type="InterPro" id="IPR052050">
    <property type="entry name" value="SecEffector_AnkRepeat"/>
</dbReference>
<keyword evidence="3" id="KW-1185">Reference proteome</keyword>
<reference evidence="2 3" key="1">
    <citation type="submission" date="2018-08" db="EMBL/GenBank/DDBJ databases">
        <title>Aphanomyces genome sequencing and annotation.</title>
        <authorList>
            <person name="Minardi D."/>
            <person name="Oidtmann B."/>
            <person name="Van Der Giezen M."/>
            <person name="Studholme D.J."/>
        </authorList>
    </citation>
    <scope>NUCLEOTIDE SEQUENCE [LARGE SCALE GENOMIC DNA]</scope>
    <source>
        <strain evidence="2 3">NJM0002</strain>
    </source>
</reference>
<dbReference type="SUPFAM" id="SSF48403">
    <property type="entry name" value="Ankyrin repeat"/>
    <property type="match status" value="1"/>
</dbReference>
<sequence>MLTARRQHRPAARDAKQSLRMVAYREQKKKEMAELKDNIRKLERIRSFLHTTTLARPSRSGSLLLPWHEVAKALADLRHLSESQNQALRSQLKHHEALYQGGFHEDMLPFQHIVPAIQSTTDGQFTIQEQDFDALHVILAPWYKTHDISRVAKLWADLPLLQESIVIHACMYGYVDVLAFLHSRSMLLPERWSTKMAMDVAARSGHVDVLAFLHPLLPEGACTVKAMNWAAKFNHLHVLKWLHTHSTAGATAMAMNYAAEGGHLEVVKWLHTHRHDGCTTDAMDDAATNGHLDVVKFLHEHRTEGCTSDAIDGAAAEGHLHVVEWLHANRSEGCTEDAMDEASEAGHLKVVQFLHHNRSEGCTEDALNEAAKEGHLDVVKFLLAHRHECEVDEAMDCAKQAKRRHVVTYLREYLATC</sequence>
<evidence type="ECO:0000313" key="2">
    <source>
        <dbReference type="EMBL" id="RHY26295.1"/>
    </source>
</evidence>
<dbReference type="AlphaFoldDB" id="A0A418AN18"/>
<dbReference type="EMBL" id="QUSY01001044">
    <property type="protein sequence ID" value="RHY26295.1"/>
    <property type="molecule type" value="Genomic_DNA"/>
</dbReference>